<keyword evidence="7" id="KW-0482">Metalloprotease</keyword>
<dbReference type="PANTHER" id="PTHR10404">
    <property type="entry name" value="N-ACETYLATED-ALPHA-LINKED ACIDIC DIPEPTIDASE"/>
    <property type="match status" value="1"/>
</dbReference>
<evidence type="ECO:0000256" key="1">
    <source>
        <dbReference type="ARBA" id="ARBA00001947"/>
    </source>
</evidence>
<dbReference type="GO" id="GO:0046872">
    <property type="term" value="F:metal ion binding"/>
    <property type="evidence" value="ECO:0007669"/>
    <property type="project" value="UniProtKB-KW"/>
</dbReference>
<dbReference type="FunFam" id="1.20.930.40:FF:000001">
    <property type="entry name" value="N-acetylated-alpha-linked acidic dipeptidase 2"/>
    <property type="match status" value="1"/>
</dbReference>
<keyword evidence="4" id="KW-0479">Metal-binding</keyword>
<dbReference type="GO" id="GO:0008237">
    <property type="term" value="F:metallopeptidase activity"/>
    <property type="evidence" value="ECO:0007669"/>
    <property type="project" value="UniProtKB-KW"/>
</dbReference>
<gene>
    <name evidence="11" type="ORF">Nepgr_012520</name>
</gene>
<sequence>MQRVGELSRGLPITPSSLSGHVLEDGAYMAILLGFFVFIGGSLCSHSFLHGPSNYSFARDFPVYHTAFDSYEWMIAHGDPFFHRHVAVSGVWGLLALHLADDPILPFNYLSYAAQLQEHISALSGLLEGNNVSLGPLYTSLGQLFSAAREIEEVEKLGVNGSSSVLMVMKRRMLNDRLMLAERGLLDPDGLHSMRWFKHLVYGPCGEYESKLSVLPGIADAAYRSMQMGKEEREAIIQHEIWRVARAIQRAADALRGQLI</sequence>
<evidence type="ECO:0000256" key="4">
    <source>
        <dbReference type="ARBA" id="ARBA00022723"/>
    </source>
</evidence>
<evidence type="ECO:0000313" key="12">
    <source>
        <dbReference type="Proteomes" id="UP001279734"/>
    </source>
</evidence>
<comment type="cofactor">
    <cofactor evidence="1">
        <name>Zn(2+)</name>
        <dbReference type="ChEBI" id="CHEBI:29105"/>
    </cofactor>
</comment>
<organism evidence="11 12">
    <name type="scientific">Nepenthes gracilis</name>
    <name type="common">Slender pitcher plant</name>
    <dbReference type="NCBI Taxonomy" id="150966"/>
    <lineage>
        <taxon>Eukaryota</taxon>
        <taxon>Viridiplantae</taxon>
        <taxon>Streptophyta</taxon>
        <taxon>Embryophyta</taxon>
        <taxon>Tracheophyta</taxon>
        <taxon>Spermatophyta</taxon>
        <taxon>Magnoliopsida</taxon>
        <taxon>eudicotyledons</taxon>
        <taxon>Gunneridae</taxon>
        <taxon>Pentapetalae</taxon>
        <taxon>Caryophyllales</taxon>
        <taxon>Nepenthaceae</taxon>
        <taxon>Nepenthes</taxon>
    </lineage>
</organism>
<dbReference type="PANTHER" id="PTHR10404:SF75">
    <property type="entry name" value="GLUTAMATE CARBOXYPEPTIDASE AMP1-RELATED"/>
    <property type="match status" value="1"/>
</dbReference>
<evidence type="ECO:0000256" key="3">
    <source>
        <dbReference type="ARBA" id="ARBA00022670"/>
    </source>
</evidence>
<evidence type="ECO:0000256" key="2">
    <source>
        <dbReference type="ARBA" id="ARBA00005634"/>
    </source>
</evidence>
<evidence type="ECO:0000313" key="11">
    <source>
        <dbReference type="EMBL" id="GMH10679.1"/>
    </source>
</evidence>
<keyword evidence="6" id="KW-0862">Zinc</keyword>
<keyword evidence="8" id="KW-0325">Glycoprotein</keyword>
<comment type="caution">
    <text evidence="11">The sequence shown here is derived from an EMBL/GenBank/DDBJ whole genome shotgun (WGS) entry which is preliminary data.</text>
</comment>
<dbReference type="Pfam" id="PF04253">
    <property type="entry name" value="TFR_dimer"/>
    <property type="match status" value="1"/>
</dbReference>
<dbReference type="SUPFAM" id="SSF53187">
    <property type="entry name" value="Zn-dependent exopeptidases"/>
    <property type="match status" value="1"/>
</dbReference>
<keyword evidence="12" id="KW-1185">Reference proteome</keyword>
<keyword evidence="9" id="KW-0472">Membrane</keyword>
<name>A0AAD3XN77_NEPGR</name>
<dbReference type="Proteomes" id="UP001279734">
    <property type="component" value="Unassembled WGS sequence"/>
</dbReference>
<evidence type="ECO:0000256" key="5">
    <source>
        <dbReference type="ARBA" id="ARBA00022801"/>
    </source>
</evidence>
<evidence type="ECO:0000259" key="10">
    <source>
        <dbReference type="Pfam" id="PF04253"/>
    </source>
</evidence>
<keyword evidence="3" id="KW-0645">Protease</keyword>
<dbReference type="GO" id="GO:0004180">
    <property type="term" value="F:carboxypeptidase activity"/>
    <property type="evidence" value="ECO:0007669"/>
    <property type="project" value="TreeGrafter"/>
</dbReference>
<dbReference type="GO" id="GO:0006508">
    <property type="term" value="P:proteolysis"/>
    <property type="evidence" value="ECO:0007669"/>
    <property type="project" value="UniProtKB-KW"/>
</dbReference>
<reference evidence="11" key="1">
    <citation type="submission" date="2023-05" db="EMBL/GenBank/DDBJ databases">
        <title>Nepenthes gracilis genome sequencing.</title>
        <authorList>
            <person name="Fukushima K."/>
        </authorList>
    </citation>
    <scope>NUCLEOTIDE SEQUENCE</scope>
    <source>
        <strain evidence="11">SING2019-196</strain>
    </source>
</reference>
<dbReference type="SUPFAM" id="SSF47672">
    <property type="entry name" value="Transferrin receptor-like dimerisation domain"/>
    <property type="match status" value="1"/>
</dbReference>
<dbReference type="Gene3D" id="3.40.630.10">
    <property type="entry name" value="Zn peptidases"/>
    <property type="match status" value="1"/>
</dbReference>
<keyword evidence="9" id="KW-0812">Transmembrane</keyword>
<evidence type="ECO:0000256" key="6">
    <source>
        <dbReference type="ARBA" id="ARBA00022833"/>
    </source>
</evidence>
<evidence type="ECO:0000256" key="7">
    <source>
        <dbReference type="ARBA" id="ARBA00023049"/>
    </source>
</evidence>
<dbReference type="InterPro" id="IPR039373">
    <property type="entry name" value="Peptidase_M28B"/>
</dbReference>
<evidence type="ECO:0000256" key="9">
    <source>
        <dbReference type="SAM" id="Phobius"/>
    </source>
</evidence>
<proteinExistence type="inferred from homology"/>
<protein>
    <recommendedName>
        <fullName evidence="10">Transferrin receptor-like dimerisation domain-containing protein</fullName>
    </recommendedName>
</protein>
<accession>A0AAD3XN77</accession>
<keyword evidence="9" id="KW-1133">Transmembrane helix</keyword>
<feature type="domain" description="Transferrin receptor-like dimerisation" evidence="10">
    <location>
        <begin position="132"/>
        <end position="255"/>
    </location>
</feature>
<comment type="similarity">
    <text evidence="2">Belongs to the peptidase M28 family. M28B subfamily.</text>
</comment>
<dbReference type="Gene3D" id="1.20.930.40">
    <property type="entry name" value="Transferrin receptor-like, dimerisation domain"/>
    <property type="match status" value="1"/>
</dbReference>
<dbReference type="EMBL" id="BSYO01000010">
    <property type="protein sequence ID" value="GMH10679.1"/>
    <property type="molecule type" value="Genomic_DNA"/>
</dbReference>
<keyword evidence="5" id="KW-0378">Hydrolase</keyword>
<dbReference type="InterPro" id="IPR036757">
    <property type="entry name" value="TFR-like_dimer_dom_sf"/>
</dbReference>
<dbReference type="AlphaFoldDB" id="A0AAD3XN77"/>
<dbReference type="InterPro" id="IPR007365">
    <property type="entry name" value="TFR-like_dimer_dom"/>
</dbReference>
<evidence type="ECO:0000256" key="8">
    <source>
        <dbReference type="ARBA" id="ARBA00023180"/>
    </source>
</evidence>
<feature type="transmembrane region" description="Helical" evidence="9">
    <location>
        <begin position="27"/>
        <end position="49"/>
    </location>
</feature>